<proteinExistence type="predicted"/>
<sequence length="259" mass="30105">MPDQLPPLPKRVENILFLMLGDAKMNYRLRELYEYGSVGPDFYDPTAMNGKGRDDRPKLVQHEDMCYRVQGMETDRFESGQFTESNNLATSHPTVFQSLAQVLIFTYDVSSKDSFLNMCERYEGLPTPREGRIEIKLMRIDRNISKNGDVQDKLVHEERYISMDHFPVVFAGCRYPAESVREVEKEDVEAFAHHHPDWKFAGECMLEEDRPENVDQVFRVALEVYHSIRRVALQQGALDHIVDSRPHKQQRSPHCCVVL</sequence>
<dbReference type="InParanoid" id="A0A132B664"/>
<protein>
    <submittedName>
        <fullName evidence="1">Uncharacterized protein</fullName>
    </submittedName>
</protein>
<dbReference type="EMBL" id="KQ947438">
    <property type="protein sequence ID" value="KUJ07892.1"/>
    <property type="molecule type" value="Genomic_DNA"/>
</dbReference>
<dbReference type="GeneID" id="28816680"/>
<accession>A0A132B664</accession>
<dbReference type="RefSeq" id="XP_018062247.1">
    <property type="nucleotide sequence ID" value="XM_018206954.1"/>
</dbReference>
<dbReference type="KEGG" id="psco:LY89DRAFT_354224"/>
<dbReference type="SUPFAM" id="SSF52540">
    <property type="entry name" value="P-loop containing nucleoside triphosphate hydrolases"/>
    <property type="match status" value="1"/>
</dbReference>
<dbReference type="AlphaFoldDB" id="A0A132B664"/>
<evidence type="ECO:0000313" key="1">
    <source>
        <dbReference type="EMBL" id="KUJ07892.1"/>
    </source>
</evidence>
<name>A0A132B664_MOLSC</name>
<gene>
    <name evidence="1" type="ORF">LY89DRAFT_354224</name>
</gene>
<dbReference type="Proteomes" id="UP000070700">
    <property type="component" value="Unassembled WGS sequence"/>
</dbReference>
<evidence type="ECO:0000313" key="2">
    <source>
        <dbReference type="Proteomes" id="UP000070700"/>
    </source>
</evidence>
<dbReference type="Gene3D" id="3.40.50.300">
    <property type="entry name" value="P-loop containing nucleotide triphosphate hydrolases"/>
    <property type="match status" value="1"/>
</dbReference>
<keyword evidence="2" id="KW-1185">Reference proteome</keyword>
<reference evidence="1 2" key="1">
    <citation type="submission" date="2015-10" db="EMBL/GenBank/DDBJ databases">
        <title>Full genome of DAOMC 229536 Phialocephala scopiformis, a fungal endophyte of spruce producing the potent anti-insectan compound rugulosin.</title>
        <authorList>
            <consortium name="DOE Joint Genome Institute"/>
            <person name="Walker A.K."/>
            <person name="Frasz S.L."/>
            <person name="Seifert K.A."/>
            <person name="Miller J.D."/>
            <person name="Mondo S.J."/>
            <person name="Labutti K."/>
            <person name="Lipzen A."/>
            <person name="Dockter R."/>
            <person name="Kennedy M."/>
            <person name="Grigoriev I.V."/>
            <person name="Spatafora J.W."/>
        </authorList>
    </citation>
    <scope>NUCLEOTIDE SEQUENCE [LARGE SCALE GENOMIC DNA]</scope>
    <source>
        <strain evidence="1 2">CBS 120377</strain>
    </source>
</reference>
<dbReference type="InterPro" id="IPR027417">
    <property type="entry name" value="P-loop_NTPase"/>
</dbReference>
<dbReference type="OrthoDB" id="3473415at2759"/>
<organism evidence="1 2">
    <name type="scientific">Mollisia scopiformis</name>
    <name type="common">Conifer needle endophyte fungus</name>
    <name type="synonym">Phialocephala scopiformis</name>
    <dbReference type="NCBI Taxonomy" id="149040"/>
    <lineage>
        <taxon>Eukaryota</taxon>
        <taxon>Fungi</taxon>
        <taxon>Dikarya</taxon>
        <taxon>Ascomycota</taxon>
        <taxon>Pezizomycotina</taxon>
        <taxon>Leotiomycetes</taxon>
        <taxon>Helotiales</taxon>
        <taxon>Mollisiaceae</taxon>
        <taxon>Mollisia</taxon>
    </lineage>
</organism>